<accession>A0A934MFT9</accession>
<name>A0A934MFT9_9HYPH</name>
<evidence type="ECO:0000256" key="5">
    <source>
        <dbReference type="SAM" id="Phobius"/>
    </source>
</evidence>
<feature type="transmembrane region" description="Helical" evidence="5">
    <location>
        <begin position="265"/>
        <end position="288"/>
    </location>
</feature>
<dbReference type="PANTHER" id="PTHR32322:SF9">
    <property type="entry name" value="AMINO-ACID METABOLITE EFFLUX PUMP-RELATED"/>
    <property type="match status" value="1"/>
</dbReference>
<dbReference type="AlphaFoldDB" id="A0A934MFT9"/>
<dbReference type="RefSeq" id="WP_198881158.1">
    <property type="nucleotide sequence ID" value="NZ_JAEKJA010000003.1"/>
</dbReference>
<keyword evidence="2 5" id="KW-0812">Transmembrane</keyword>
<feature type="transmembrane region" description="Helical" evidence="5">
    <location>
        <begin position="119"/>
        <end position="137"/>
    </location>
</feature>
<feature type="transmembrane region" description="Helical" evidence="5">
    <location>
        <begin position="174"/>
        <end position="195"/>
    </location>
</feature>
<keyword evidence="8" id="KW-1185">Reference proteome</keyword>
<dbReference type="InterPro" id="IPR050638">
    <property type="entry name" value="AA-Vitamin_Transporters"/>
</dbReference>
<gene>
    <name evidence="7" type="ORF">JCR33_06275</name>
</gene>
<evidence type="ECO:0000256" key="4">
    <source>
        <dbReference type="ARBA" id="ARBA00023136"/>
    </source>
</evidence>
<dbReference type="SUPFAM" id="SSF103481">
    <property type="entry name" value="Multidrug resistance efflux transporter EmrE"/>
    <property type="match status" value="2"/>
</dbReference>
<dbReference type="PANTHER" id="PTHR32322">
    <property type="entry name" value="INNER MEMBRANE TRANSPORTER"/>
    <property type="match status" value="1"/>
</dbReference>
<evidence type="ECO:0000313" key="8">
    <source>
        <dbReference type="Proteomes" id="UP000609531"/>
    </source>
</evidence>
<evidence type="ECO:0000256" key="3">
    <source>
        <dbReference type="ARBA" id="ARBA00022989"/>
    </source>
</evidence>
<evidence type="ECO:0000256" key="2">
    <source>
        <dbReference type="ARBA" id="ARBA00022692"/>
    </source>
</evidence>
<dbReference type="EMBL" id="JAEKJA010000003">
    <property type="protein sequence ID" value="MBJ3775285.1"/>
    <property type="molecule type" value="Genomic_DNA"/>
</dbReference>
<organism evidence="7 8">
    <name type="scientific">Acuticoccus mangrovi</name>
    <dbReference type="NCBI Taxonomy" id="2796142"/>
    <lineage>
        <taxon>Bacteria</taxon>
        <taxon>Pseudomonadati</taxon>
        <taxon>Pseudomonadota</taxon>
        <taxon>Alphaproteobacteria</taxon>
        <taxon>Hyphomicrobiales</taxon>
        <taxon>Amorphaceae</taxon>
        <taxon>Acuticoccus</taxon>
    </lineage>
</organism>
<comment type="subcellular location">
    <subcellularLocation>
        <location evidence="1">Membrane</location>
        <topology evidence="1">Multi-pass membrane protein</topology>
    </subcellularLocation>
</comment>
<dbReference type="InterPro" id="IPR037185">
    <property type="entry name" value="EmrE-like"/>
</dbReference>
<feature type="domain" description="EamA" evidence="6">
    <location>
        <begin position="148"/>
        <end position="280"/>
    </location>
</feature>
<sequence>MLVALSVLWGASFIFSEVMLAALPVLTLVTLRVAIAAVILWGLVLASGTPVPRRPGTIAALAAMGLLNNALPFSLIVWGQTSITAGLAAILNATTPLFTAGLAGIFLADERLTRRRVGGLLLGLAGVAVMVGPDALSRLGSDLLAQGAVLAAAFSYGCAVVFGRRFKRLGIAPMMVATGQTSAAALILAPFALILDRPFSLPMPGAGVWLAVVANAAFATAFAYILYFAILARSGATNVVLVTVLVPVVAVLVGAVALGETVSTGQLAGMALICAGLAVIDGRLLGWLRVDPSGARRSL</sequence>
<feature type="transmembrane region" description="Helical" evidence="5">
    <location>
        <begin position="239"/>
        <end position="259"/>
    </location>
</feature>
<keyword evidence="3 5" id="KW-1133">Transmembrane helix</keyword>
<feature type="transmembrane region" description="Helical" evidence="5">
    <location>
        <begin position="26"/>
        <end position="46"/>
    </location>
</feature>
<evidence type="ECO:0000313" key="7">
    <source>
        <dbReference type="EMBL" id="MBJ3775285.1"/>
    </source>
</evidence>
<dbReference type="InterPro" id="IPR000620">
    <property type="entry name" value="EamA_dom"/>
</dbReference>
<comment type="caution">
    <text evidence="7">The sequence shown here is derived from an EMBL/GenBank/DDBJ whole genome shotgun (WGS) entry which is preliminary data.</text>
</comment>
<proteinExistence type="predicted"/>
<reference evidence="7" key="1">
    <citation type="submission" date="2020-12" db="EMBL/GenBank/DDBJ databases">
        <title>Bacterial taxonomy.</title>
        <authorList>
            <person name="Pan X."/>
        </authorList>
    </citation>
    <scope>NUCLEOTIDE SEQUENCE</scope>
    <source>
        <strain evidence="7">B2012</strain>
    </source>
</reference>
<feature type="domain" description="EamA" evidence="6">
    <location>
        <begin position="2"/>
        <end position="131"/>
    </location>
</feature>
<feature type="transmembrane region" description="Helical" evidence="5">
    <location>
        <begin position="85"/>
        <end position="107"/>
    </location>
</feature>
<protein>
    <submittedName>
        <fullName evidence="7">DMT family transporter</fullName>
    </submittedName>
</protein>
<evidence type="ECO:0000256" key="1">
    <source>
        <dbReference type="ARBA" id="ARBA00004141"/>
    </source>
</evidence>
<feature type="transmembrane region" description="Helical" evidence="5">
    <location>
        <begin position="143"/>
        <end position="162"/>
    </location>
</feature>
<feature type="transmembrane region" description="Helical" evidence="5">
    <location>
        <begin position="207"/>
        <end position="227"/>
    </location>
</feature>
<keyword evidence="4 5" id="KW-0472">Membrane</keyword>
<evidence type="ECO:0000259" key="6">
    <source>
        <dbReference type="Pfam" id="PF00892"/>
    </source>
</evidence>
<dbReference type="Proteomes" id="UP000609531">
    <property type="component" value="Unassembled WGS sequence"/>
</dbReference>
<feature type="transmembrane region" description="Helical" evidence="5">
    <location>
        <begin position="58"/>
        <end position="79"/>
    </location>
</feature>
<dbReference type="GO" id="GO:0016020">
    <property type="term" value="C:membrane"/>
    <property type="evidence" value="ECO:0007669"/>
    <property type="project" value="UniProtKB-SubCell"/>
</dbReference>
<dbReference type="Pfam" id="PF00892">
    <property type="entry name" value="EamA"/>
    <property type="match status" value="2"/>
</dbReference>